<keyword evidence="2" id="KW-1185">Reference proteome</keyword>
<comment type="caution">
    <text evidence="1">The sequence shown here is derived from an EMBL/GenBank/DDBJ whole genome shotgun (WGS) entry which is preliminary data.</text>
</comment>
<organism evidence="1 2">
    <name type="scientific">Penicillium nordicum</name>
    <dbReference type="NCBI Taxonomy" id="229535"/>
    <lineage>
        <taxon>Eukaryota</taxon>
        <taxon>Fungi</taxon>
        <taxon>Dikarya</taxon>
        <taxon>Ascomycota</taxon>
        <taxon>Pezizomycotina</taxon>
        <taxon>Eurotiomycetes</taxon>
        <taxon>Eurotiomycetidae</taxon>
        <taxon>Eurotiales</taxon>
        <taxon>Aspergillaceae</taxon>
        <taxon>Penicillium</taxon>
    </lineage>
</organism>
<protein>
    <submittedName>
        <fullName evidence="1">Uncharacterized protein</fullName>
    </submittedName>
</protein>
<evidence type="ECO:0000313" key="1">
    <source>
        <dbReference type="EMBL" id="KOS47803.1"/>
    </source>
</evidence>
<gene>
    <name evidence="1" type="ORF">ACN38_g1278</name>
</gene>
<dbReference type="AlphaFoldDB" id="A0A0N0RZX5"/>
<dbReference type="OrthoDB" id="4480078at2759"/>
<accession>A0A0N0RZX5</accession>
<reference evidence="1 2" key="1">
    <citation type="submission" date="2015-08" db="EMBL/GenBank/DDBJ databases">
        <title>Genome sequencing of Penicillium nordicum.</title>
        <authorList>
            <person name="Nguyen H.D."/>
            <person name="Seifert K.A."/>
        </authorList>
    </citation>
    <scope>NUCLEOTIDE SEQUENCE [LARGE SCALE GENOMIC DNA]</scope>
    <source>
        <strain evidence="1 2">DAOMC 185683</strain>
    </source>
</reference>
<evidence type="ECO:0000313" key="2">
    <source>
        <dbReference type="Proteomes" id="UP000037696"/>
    </source>
</evidence>
<dbReference type="EMBL" id="LHQQ01000012">
    <property type="protein sequence ID" value="KOS47803.1"/>
    <property type="molecule type" value="Genomic_DNA"/>
</dbReference>
<dbReference type="Proteomes" id="UP000037696">
    <property type="component" value="Unassembled WGS sequence"/>
</dbReference>
<sequence length="305" mass="34347">MRYWGRVASDDVPKVVSSPQTPVLYFESTWRSPINLNNTLTAMPRRSLRLLGYTTAVTGLAGYSIHRGLNHLEEKYPALPLAAGSRALHKPQNPDTQRCAYTDIYAAQIPLQALEARVPNQKTPTKTELEYSWARSVIGTKILRTEGSLIGLLANFRFTPCDTGASEGGFSPDETTGAPRVLLNGMFQVQRLPAADADSNGLLVSLKLPDDPREFFEKIARWGYPWRLMSSLRHEMSVSEPFQVNGRGRFVEVRFSTAHDYEIVDAEGELEKQKIIPAWTLRLHRGYARFVLDSAVRELQRDVEK</sequence>
<proteinExistence type="predicted"/>
<name>A0A0N0RZX5_9EURO</name>
<dbReference type="STRING" id="229535.A0A0N0RZX5"/>